<dbReference type="VEuPathDB" id="CryptoDB:Cvel_13747"/>
<reference evidence="8" key="1">
    <citation type="submission" date="2014-11" db="EMBL/GenBank/DDBJ databases">
        <authorList>
            <person name="Otto D Thomas"/>
            <person name="Naeem Raeece"/>
        </authorList>
    </citation>
    <scope>NUCLEOTIDE SEQUENCE</scope>
</reference>
<dbReference type="AlphaFoldDB" id="A0A0G4IEM5"/>
<dbReference type="PANTHER" id="PTHR11937">
    <property type="entry name" value="ACTIN"/>
    <property type="match status" value="1"/>
</dbReference>
<name>A0A0G4IEM5_9ALVE</name>
<evidence type="ECO:0000256" key="7">
    <source>
        <dbReference type="SAM" id="MobiDB-lite"/>
    </source>
</evidence>
<proteinExistence type="inferred from homology"/>
<accession>A0A0G4IEM5</accession>
<dbReference type="InterPro" id="IPR004000">
    <property type="entry name" value="Actin"/>
</dbReference>
<evidence type="ECO:0008006" key="9">
    <source>
        <dbReference type="Google" id="ProtNLM"/>
    </source>
</evidence>
<protein>
    <recommendedName>
        <fullName evidence="9">Actin-related protein 4</fullName>
    </recommendedName>
</protein>
<evidence type="ECO:0000256" key="1">
    <source>
        <dbReference type="ARBA" id="ARBA00006752"/>
    </source>
</evidence>
<dbReference type="PhylomeDB" id="A0A0G4IEM5"/>
<dbReference type="Gene3D" id="3.90.640.10">
    <property type="entry name" value="Actin, Chain A, domain 4"/>
    <property type="match status" value="2"/>
</dbReference>
<comment type="similarity">
    <text evidence="1 6">Belongs to the actin family.</text>
</comment>
<evidence type="ECO:0000256" key="6">
    <source>
        <dbReference type="RuleBase" id="RU000487"/>
    </source>
</evidence>
<dbReference type="PRINTS" id="PR00190">
    <property type="entry name" value="ACTIN"/>
</dbReference>
<evidence type="ECO:0000256" key="4">
    <source>
        <dbReference type="ARBA" id="ARBA00022840"/>
    </source>
</evidence>
<dbReference type="SUPFAM" id="SSF53067">
    <property type="entry name" value="Actin-like ATPase domain"/>
    <property type="match status" value="2"/>
</dbReference>
<dbReference type="FunFam" id="3.30.420.40:FF:000058">
    <property type="entry name" value="Putative actin-related protein 5"/>
    <property type="match status" value="1"/>
</dbReference>
<feature type="region of interest" description="Disordered" evidence="7">
    <location>
        <begin position="270"/>
        <end position="293"/>
    </location>
</feature>
<dbReference type="SMART" id="SM00268">
    <property type="entry name" value="ACTIN"/>
    <property type="match status" value="1"/>
</dbReference>
<gene>
    <name evidence="8" type="ORF">Cvel_13747</name>
</gene>
<dbReference type="PROSITE" id="PS00432">
    <property type="entry name" value="ACTINS_2"/>
    <property type="match status" value="1"/>
</dbReference>
<dbReference type="Gene3D" id="3.30.420.40">
    <property type="match status" value="4"/>
</dbReference>
<dbReference type="EMBL" id="CDMZ01005900">
    <property type="protein sequence ID" value="CEM55689.1"/>
    <property type="molecule type" value="Genomic_DNA"/>
</dbReference>
<dbReference type="GO" id="GO:0016787">
    <property type="term" value="F:hydrolase activity"/>
    <property type="evidence" value="ECO:0007669"/>
    <property type="project" value="UniProtKB-KW"/>
</dbReference>
<dbReference type="Pfam" id="PF00022">
    <property type="entry name" value="Actin"/>
    <property type="match status" value="1"/>
</dbReference>
<keyword evidence="3" id="KW-0378">Hydrolase</keyword>
<dbReference type="InterPro" id="IPR043129">
    <property type="entry name" value="ATPase_NBD"/>
</dbReference>
<evidence type="ECO:0000256" key="2">
    <source>
        <dbReference type="ARBA" id="ARBA00022741"/>
    </source>
</evidence>
<dbReference type="GO" id="GO:0005524">
    <property type="term" value="F:ATP binding"/>
    <property type="evidence" value="ECO:0007669"/>
    <property type="project" value="UniProtKB-KW"/>
</dbReference>
<organism evidence="8">
    <name type="scientific">Chromera velia CCMP2878</name>
    <dbReference type="NCBI Taxonomy" id="1169474"/>
    <lineage>
        <taxon>Eukaryota</taxon>
        <taxon>Sar</taxon>
        <taxon>Alveolata</taxon>
        <taxon>Colpodellida</taxon>
        <taxon>Chromeraceae</taxon>
        <taxon>Chromera</taxon>
    </lineage>
</organism>
<comment type="catalytic activity">
    <reaction evidence="5">
        <text>ATP + H2O = ADP + phosphate + H(+)</text>
        <dbReference type="Rhea" id="RHEA:13065"/>
        <dbReference type="ChEBI" id="CHEBI:15377"/>
        <dbReference type="ChEBI" id="CHEBI:15378"/>
        <dbReference type="ChEBI" id="CHEBI:30616"/>
        <dbReference type="ChEBI" id="CHEBI:43474"/>
        <dbReference type="ChEBI" id="CHEBI:456216"/>
    </reaction>
</comment>
<dbReference type="InterPro" id="IPR004001">
    <property type="entry name" value="Actin_CS"/>
</dbReference>
<keyword evidence="2" id="KW-0547">Nucleotide-binding</keyword>
<evidence type="ECO:0000256" key="5">
    <source>
        <dbReference type="ARBA" id="ARBA00049360"/>
    </source>
</evidence>
<keyword evidence="4" id="KW-0067">ATP-binding</keyword>
<evidence type="ECO:0000256" key="3">
    <source>
        <dbReference type="ARBA" id="ARBA00022801"/>
    </source>
</evidence>
<evidence type="ECO:0000313" key="8">
    <source>
        <dbReference type="EMBL" id="CEM55689.1"/>
    </source>
</evidence>
<sequence>MFGDDVSAVVVDVGSCTSRFGYAGEDCPKISHPSVIAVGDNMDSMKKARFPLNPFVCLDKMDIRPLMSTSPLGDEAEWVQTLDSDVFEVIVEKSIVKGPAGLGVEPSNHPFLLTEPTRHNTKLRQKMAEVMFEKFSPPALFLAKQAVLTGFANGRSSALILDIGASQTTCTPIYDGYALQKNLKEAPVGGDFLDLELLEEVLAQTGREVTPHFQYKKRVQMPDPETDPDGFARIVSRREVDMSSVESSYRNWARMEVVREMKETMCSVAESEDEAERPPVSAPSNVVEPYTLPDGTEIQPGPYMYTIAERLFRPSLFKSKSLKGFNGLPKMICNTILGSDTDLRKDLLSAVIITGGSSYLRGLSERVTRSLHAPDLIGASQKFKIIAPSSGTERKFSAWIGGSILASLGSFHQMWISKQEYEEHGLAITERKCP</sequence>